<accession>A0A6A9V024</accession>
<dbReference type="InterPro" id="IPR036390">
    <property type="entry name" value="WH_DNA-bd_sf"/>
</dbReference>
<comment type="caution">
    <text evidence="5">The sequence shown here is derived from an EMBL/GenBank/DDBJ whole genome shotgun (WGS) entry which is preliminary data.</text>
</comment>
<dbReference type="Gene3D" id="1.10.10.10">
    <property type="entry name" value="Winged helix-like DNA-binding domain superfamily/Winged helix DNA-binding domain"/>
    <property type="match status" value="1"/>
</dbReference>
<keyword evidence="2" id="KW-0805">Transcription regulation</keyword>
<dbReference type="Gene3D" id="6.10.140.850">
    <property type="match status" value="1"/>
</dbReference>
<evidence type="ECO:0000256" key="3">
    <source>
        <dbReference type="ARBA" id="ARBA00023125"/>
    </source>
</evidence>
<dbReference type="InterPro" id="IPR005650">
    <property type="entry name" value="BlaI_family"/>
</dbReference>
<dbReference type="EMBL" id="WPCU01000003">
    <property type="protein sequence ID" value="MVA74849.1"/>
    <property type="molecule type" value="Genomic_DNA"/>
</dbReference>
<evidence type="ECO:0000256" key="4">
    <source>
        <dbReference type="ARBA" id="ARBA00023163"/>
    </source>
</evidence>
<evidence type="ECO:0000313" key="5">
    <source>
        <dbReference type="EMBL" id="MVA74849.1"/>
    </source>
</evidence>
<dbReference type="Pfam" id="PF03965">
    <property type="entry name" value="Penicillinase_R"/>
    <property type="match status" value="1"/>
</dbReference>
<dbReference type="InterPro" id="IPR036388">
    <property type="entry name" value="WH-like_DNA-bd_sf"/>
</dbReference>
<gene>
    <name evidence="5" type="ORF">GC722_02205</name>
</gene>
<keyword evidence="6" id="KW-1185">Reference proteome</keyword>
<sequence>MTGRRRARGELEAALLRALWQGEEPLSAQELAGRLPGTTPAVTTVLTALERLRVKGEVVRVGGARGVRFAAARSESEFTGEAMLATLADSGDRTAALLKFAGSLDPEDVAALRRALDPPPEA</sequence>
<protein>
    <submittedName>
        <fullName evidence="5">Transcriptional regulator</fullName>
    </submittedName>
</protein>
<reference evidence="5 6" key="1">
    <citation type="submission" date="2019-12" db="EMBL/GenBank/DDBJ databases">
        <title>Auraticoccus cholistani sp. nov., an actinomycete isolated from soil of Cholistan desert.</title>
        <authorList>
            <person name="Cheema M.T."/>
        </authorList>
    </citation>
    <scope>NUCLEOTIDE SEQUENCE [LARGE SCALE GENOMIC DNA]</scope>
    <source>
        <strain evidence="5 6">F435</strain>
    </source>
</reference>
<dbReference type="RefSeq" id="WP_156607507.1">
    <property type="nucleotide sequence ID" value="NZ_WPCU01000003.1"/>
</dbReference>
<evidence type="ECO:0000313" key="6">
    <source>
        <dbReference type="Proteomes" id="UP000435304"/>
    </source>
</evidence>
<keyword evidence="3" id="KW-0238">DNA-binding</keyword>
<comment type="similarity">
    <text evidence="1">Belongs to the BlaI transcriptional regulatory family.</text>
</comment>
<dbReference type="GO" id="GO:0003677">
    <property type="term" value="F:DNA binding"/>
    <property type="evidence" value="ECO:0007669"/>
    <property type="project" value="UniProtKB-KW"/>
</dbReference>
<dbReference type="Proteomes" id="UP000435304">
    <property type="component" value="Unassembled WGS sequence"/>
</dbReference>
<organism evidence="5 6">
    <name type="scientific">Auraticoccus cholistanensis</name>
    <dbReference type="NCBI Taxonomy" id="2656650"/>
    <lineage>
        <taxon>Bacteria</taxon>
        <taxon>Bacillati</taxon>
        <taxon>Actinomycetota</taxon>
        <taxon>Actinomycetes</taxon>
        <taxon>Propionibacteriales</taxon>
        <taxon>Propionibacteriaceae</taxon>
        <taxon>Auraticoccus</taxon>
    </lineage>
</organism>
<name>A0A6A9V024_9ACTN</name>
<dbReference type="AlphaFoldDB" id="A0A6A9V024"/>
<dbReference type="SUPFAM" id="SSF46785">
    <property type="entry name" value="Winged helix' DNA-binding domain"/>
    <property type="match status" value="1"/>
</dbReference>
<dbReference type="GO" id="GO:0045892">
    <property type="term" value="P:negative regulation of DNA-templated transcription"/>
    <property type="evidence" value="ECO:0007669"/>
    <property type="project" value="InterPro"/>
</dbReference>
<proteinExistence type="inferred from homology"/>
<keyword evidence="4" id="KW-0804">Transcription</keyword>
<evidence type="ECO:0000256" key="2">
    <source>
        <dbReference type="ARBA" id="ARBA00023015"/>
    </source>
</evidence>
<evidence type="ECO:0000256" key="1">
    <source>
        <dbReference type="ARBA" id="ARBA00011046"/>
    </source>
</evidence>